<name>A0A3B1B1J3_9ZZZZ</name>
<dbReference type="AlphaFoldDB" id="A0A3B1B1J3"/>
<dbReference type="EMBL" id="UOFW01000228">
    <property type="protein sequence ID" value="VAX07961.1"/>
    <property type="molecule type" value="Genomic_DNA"/>
</dbReference>
<accession>A0A3B1B1J3</accession>
<proteinExistence type="predicted"/>
<protein>
    <submittedName>
        <fullName evidence="2">Uncharacterized protein</fullName>
    </submittedName>
</protein>
<gene>
    <name evidence="2" type="ORF">MNBD_ALPHA03-1280</name>
</gene>
<organism evidence="2">
    <name type="scientific">hydrothermal vent metagenome</name>
    <dbReference type="NCBI Taxonomy" id="652676"/>
    <lineage>
        <taxon>unclassified sequences</taxon>
        <taxon>metagenomes</taxon>
        <taxon>ecological metagenomes</taxon>
    </lineage>
</organism>
<evidence type="ECO:0000313" key="2">
    <source>
        <dbReference type="EMBL" id="VAX07961.1"/>
    </source>
</evidence>
<feature type="region of interest" description="Disordered" evidence="1">
    <location>
        <begin position="91"/>
        <end position="112"/>
    </location>
</feature>
<reference evidence="2" key="1">
    <citation type="submission" date="2018-06" db="EMBL/GenBank/DDBJ databases">
        <authorList>
            <person name="Zhirakovskaya E."/>
        </authorList>
    </citation>
    <scope>NUCLEOTIDE SEQUENCE</scope>
</reference>
<sequence length="543" mass="57149">MAQIIKIGNEDLSFPDSMGREEIRAALSQRYAKPQEGSATTDLAASAASGVNSLVPSILGLPVDTATNIRNLGTAAYGTLKSALTPEERTPAGTLISPDLPDTVDPASQTGGSQWFKDKISGVIGDDVFSPPDPSDPTQQKLNMAGSIVGSSLLSPAAGIKQAIGTAAKMTIPAAGAVGMQEAFPDQPLAPMVGAMGSPLAAGALAKRPPPTVNVAAEKANSLGLKVLPKDIRDTGPQDVAQGTAGTVPLKQLASKENQPKIDAIVRKDLDIPDNAPLSVETLQSVRAKSGEVYESAKNIGSITADKAFIRNMDKLKAPGALAKDFPNAVKKDMVSEVGKYNVKSASAEGIISAMRSLRRDADAGFGSTDPQIKSMARTQKKIADQLEGLLGRAVKQKKPGFYEDFVSARRRIAKTYTVQKALKGESVDAVMLGKALVKNKPMSDGIKDVAEFGRDFGSVAQVNPPQVTNFRPMDWIAGAVGGMVRPELMALVAARPALRKLLLTKKYQDALVKLPARRVEKLLTLPKEAQAGALIVMLGEDE</sequence>
<evidence type="ECO:0000256" key="1">
    <source>
        <dbReference type="SAM" id="MobiDB-lite"/>
    </source>
</evidence>